<name>A0ABR0Q780_GOSAR</name>
<reference evidence="2 3" key="1">
    <citation type="submission" date="2023-03" db="EMBL/GenBank/DDBJ databases">
        <title>WGS of Gossypium arboreum.</title>
        <authorList>
            <person name="Yu D."/>
        </authorList>
    </citation>
    <scope>NUCLEOTIDE SEQUENCE [LARGE SCALE GENOMIC DNA]</scope>
    <source>
        <tissue evidence="2">Leaf</tissue>
    </source>
</reference>
<evidence type="ECO:0000259" key="1">
    <source>
        <dbReference type="Pfam" id="PF13456"/>
    </source>
</evidence>
<dbReference type="Proteomes" id="UP001358586">
    <property type="component" value="Chromosome 4"/>
</dbReference>
<dbReference type="EMBL" id="JARKNE010000004">
    <property type="protein sequence ID" value="KAK5835081.1"/>
    <property type="molecule type" value="Genomic_DNA"/>
</dbReference>
<protein>
    <recommendedName>
        <fullName evidence="1">RNase H type-1 domain-containing protein</fullName>
    </recommendedName>
</protein>
<keyword evidence="3" id="KW-1185">Reference proteome</keyword>
<dbReference type="InterPro" id="IPR002156">
    <property type="entry name" value="RNaseH_domain"/>
</dbReference>
<feature type="domain" description="RNase H type-1" evidence="1">
    <location>
        <begin position="5"/>
        <end position="81"/>
    </location>
</feature>
<sequence>MGVQLPGILDGFILLQRQGFNRVVSQSDSLQTVLVIKDNTSVDLSSTLLRWIQRILMQGGQWILKHIPREINKIAYCLAKMTSEGETGMQVFDNPPGDILEILSSDKTNGTFA</sequence>
<dbReference type="PANTHER" id="PTHR47723:SF19">
    <property type="entry name" value="POLYNUCLEOTIDYL TRANSFERASE, RIBONUCLEASE H-LIKE SUPERFAMILY PROTEIN"/>
    <property type="match status" value="1"/>
</dbReference>
<dbReference type="InterPro" id="IPR053151">
    <property type="entry name" value="RNase_H-like"/>
</dbReference>
<accession>A0ABR0Q780</accession>
<dbReference type="Pfam" id="PF13456">
    <property type="entry name" value="RVT_3"/>
    <property type="match status" value="1"/>
</dbReference>
<gene>
    <name evidence="2" type="ORF">PVK06_010766</name>
</gene>
<evidence type="ECO:0000313" key="3">
    <source>
        <dbReference type="Proteomes" id="UP001358586"/>
    </source>
</evidence>
<organism evidence="2 3">
    <name type="scientific">Gossypium arboreum</name>
    <name type="common">Tree cotton</name>
    <name type="synonym">Gossypium nanking</name>
    <dbReference type="NCBI Taxonomy" id="29729"/>
    <lineage>
        <taxon>Eukaryota</taxon>
        <taxon>Viridiplantae</taxon>
        <taxon>Streptophyta</taxon>
        <taxon>Embryophyta</taxon>
        <taxon>Tracheophyta</taxon>
        <taxon>Spermatophyta</taxon>
        <taxon>Magnoliopsida</taxon>
        <taxon>eudicotyledons</taxon>
        <taxon>Gunneridae</taxon>
        <taxon>Pentapetalae</taxon>
        <taxon>rosids</taxon>
        <taxon>malvids</taxon>
        <taxon>Malvales</taxon>
        <taxon>Malvaceae</taxon>
        <taxon>Malvoideae</taxon>
        <taxon>Gossypium</taxon>
    </lineage>
</organism>
<proteinExistence type="predicted"/>
<comment type="caution">
    <text evidence="2">The sequence shown here is derived from an EMBL/GenBank/DDBJ whole genome shotgun (WGS) entry which is preliminary data.</text>
</comment>
<dbReference type="InterPro" id="IPR036397">
    <property type="entry name" value="RNaseH_sf"/>
</dbReference>
<dbReference type="PANTHER" id="PTHR47723">
    <property type="entry name" value="OS05G0353850 PROTEIN"/>
    <property type="match status" value="1"/>
</dbReference>
<dbReference type="Gene3D" id="3.30.420.10">
    <property type="entry name" value="Ribonuclease H-like superfamily/Ribonuclease H"/>
    <property type="match status" value="1"/>
</dbReference>
<evidence type="ECO:0000313" key="2">
    <source>
        <dbReference type="EMBL" id="KAK5835081.1"/>
    </source>
</evidence>